<dbReference type="GeneTree" id="ENSGT00990000205522"/>
<dbReference type="Ensembl" id="ENSGEVT00005008295.1">
    <property type="protein sequence ID" value="ENSGEVP00005007907.1"/>
    <property type="gene ID" value="ENSGEVG00005005658.1"/>
</dbReference>
<evidence type="ECO:0000313" key="4">
    <source>
        <dbReference type="Proteomes" id="UP000694390"/>
    </source>
</evidence>
<keyword evidence="4" id="KW-1185">Reference proteome</keyword>
<feature type="region of interest" description="Disordered" evidence="2">
    <location>
        <begin position="90"/>
        <end position="109"/>
    </location>
</feature>
<dbReference type="OrthoDB" id="10264063at2759"/>
<name>A0A8C4VX56_9SAUR</name>
<keyword evidence="1" id="KW-0175">Coiled coil</keyword>
<evidence type="ECO:0000256" key="2">
    <source>
        <dbReference type="SAM" id="MobiDB-lite"/>
    </source>
</evidence>
<reference evidence="3" key="1">
    <citation type="submission" date="2019-06" db="EMBL/GenBank/DDBJ databases">
        <title>G10K-VGP Goodes thornscrub tortoise genome, primary haplotype.</title>
        <authorList>
            <person name="Murphy B."/>
            <person name="Edwards T."/>
            <person name="Rhie A."/>
            <person name="Koren S."/>
            <person name="Phillippy A."/>
            <person name="Fedrigo O."/>
            <person name="Haase B."/>
            <person name="Mountcastle J."/>
            <person name="Lewin H."/>
            <person name="Damas J."/>
            <person name="Howe K."/>
            <person name="Formenti G."/>
            <person name="Myers G."/>
            <person name="Durbin R."/>
            <person name="Jarvis E.D."/>
        </authorList>
    </citation>
    <scope>NUCLEOTIDE SEQUENCE [LARGE SCALE GENOMIC DNA]</scope>
</reference>
<dbReference type="AlphaFoldDB" id="A0A8C4VX56"/>
<accession>A0A8C4VX56</accession>
<proteinExistence type="predicted"/>
<evidence type="ECO:0000313" key="3">
    <source>
        <dbReference type="Ensembl" id="ENSGEVP00005007907.1"/>
    </source>
</evidence>
<feature type="coiled-coil region" evidence="1">
    <location>
        <begin position="11"/>
        <end position="73"/>
    </location>
</feature>
<dbReference type="Proteomes" id="UP000694390">
    <property type="component" value="Chromosome 7"/>
</dbReference>
<evidence type="ECO:0000256" key="1">
    <source>
        <dbReference type="SAM" id="Coils"/>
    </source>
</evidence>
<organism evidence="3 4">
    <name type="scientific">Gopherus evgoodei</name>
    <name type="common">Goodes thornscrub tortoise</name>
    <dbReference type="NCBI Taxonomy" id="1825980"/>
    <lineage>
        <taxon>Eukaryota</taxon>
        <taxon>Metazoa</taxon>
        <taxon>Chordata</taxon>
        <taxon>Craniata</taxon>
        <taxon>Vertebrata</taxon>
        <taxon>Euteleostomi</taxon>
        <taxon>Archelosauria</taxon>
        <taxon>Testudinata</taxon>
        <taxon>Testudines</taxon>
        <taxon>Cryptodira</taxon>
        <taxon>Durocryptodira</taxon>
        <taxon>Testudinoidea</taxon>
        <taxon>Testudinidae</taxon>
        <taxon>Gopherus</taxon>
    </lineage>
</organism>
<reference evidence="3" key="3">
    <citation type="submission" date="2025-09" db="UniProtKB">
        <authorList>
            <consortium name="Ensembl"/>
        </authorList>
    </citation>
    <scope>IDENTIFICATION</scope>
</reference>
<protein>
    <submittedName>
        <fullName evidence="3">Uncharacterized protein</fullName>
    </submittedName>
</protein>
<reference evidence="3" key="2">
    <citation type="submission" date="2025-08" db="UniProtKB">
        <authorList>
            <consortium name="Ensembl"/>
        </authorList>
    </citation>
    <scope>IDENTIFICATION</scope>
</reference>
<sequence length="150" mass="17236">KIPSDIDIFLLRDKERERAKAERERKKTLKVHEKMTYSTMMNAKQSGFKKELQKEEEAEDKELAAEAQRLKALQESISWKIAVTKGKEPARLNIPSGSSRDLMGTNLTNKDRKPQRFRALLFKAIHYLVLPTSEIILIQPCDSIQVPEAS</sequence>